<feature type="compositionally biased region" description="Polar residues" evidence="1">
    <location>
        <begin position="124"/>
        <end position="135"/>
    </location>
</feature>
<feature type="transmembrane region" description="Helical" evidence="2">
    <location>
        <begin position="20"/>
        <end position="42"/>
    </location>
</feature>
<evidence type="ECO:0000313" key="3">
    <source>
        <dbReference type="EMBL" id="CCI01768.1"/>
    </source>
</evidence>
<comment type="caution">
    <text evidence="3">The sequence shown here is derived from an EMBL/GenBank/DDBJ whole genome shotgun (WGS) entry which is preliminary data.</text>
</comment>
<name>I4G1F7_MICAE</name>
<feature type="compositionally biased region" description="Low complexity" evidence="1">
    <location>
        <begin position="167"/>
        <end position="181"/>
    </location>
</feature>
<gene>
    <name evidence="3" type="ORF">MICAC_2530014</name>
</gene>
<dbReference type="EMBL" id="CAIJ01000172">
    <property type="protein sequence ID" value="CCI01768.1"/>
    <property type="molecule type" value="Genomic_DNA"/>
</dbReference>
<dbReference type="AlphaFoldDB" id="I4G1F7"/>
<feature type="compositionally biased region" description="Polar residues" evidence="1">
    <location>
        <begin position="87"/>
        <end position="115"/>
    </location>
</feature>
<dbReference type="Proteomes" id="UP000003480">
    <property type="component" value="Unassembled WGS sequence"/>
</dbReference>
<feature type="region of interest" description="Disordered" evidence="1">
    <location>
        <begin position="69"/>
        <end position="277"/>
    </location>
</feature>
<evidence type="ECO:0000256" key="2">
    <source>
        <dbReference type="SAM" id="Phobius"/>
    </source>
</evidence>
<dbReference type="HOGENOM" id="CLU_1007661_0_0_3"/>
<feature type="compositionally biased region" description="Low complexity" evidence="1">
    <location>
        <begin position="191"/>
        <end position="207"/>
    </location>
</feature>
<feature type="compositionally biased region" description="Low complexity" evidence="1">
    <location>
        <begin position="219"/>
        <end position="230"/>
    </location>
</feature>
<accession>I4G1F7</accession>
<feature type="compositionally biased region" description="Polar residues" evidence="1">
    <location>
        <begin position="231"/>
        <end position="277"/>
    </location>
</feature>
<protein>
    <submittedName>
        <fullName evidence="3">Uncharacterized protein</fullName>
    </submittedName>
</protein>
<dbReference type="RefSeq" id="WP_002767194.1">
    <property type="nucleotide sequence ID" value="NZ_HE972963.1"/>
</dbReference>
<keyword evidence="2" id="KW-0472">Membrane</keyword>
<evidence type="ECO:0000313" key="4">
    <source>
        <dbReference type="Proteomes" id="UP000003480"/>
    </source>
</evidence>
<keyword evidence="2" id="KW-0812">Transmembrane</keyword>
<sequence length="277" mass="30463">MSDYKDSSSMRYFLAGLKPFAQPLFWLPLGIFSLALIGLWVYQQNPEWLGSVLDTPGMSLEEREIRANQITDTPLPSTVPLPAIPAHNNTARQNKPASTQPFNPLNTNPDNNQKPSLFAPLMPQTKQNQAPNASKKSLEPIQVRPISGDTSNYPLQREIENRSRTANLNNSPNLNPGGSPNQVNPQGNYSPEQQNVQPLPPQNNANPNPVPGSSNQSNYYQPPVYQPPVYGSQTNVTGYPNQGMPPNNNGTPNQVPPQSINRGFSIQQPINTRSSGY</sequence>
<evidence type="ECO:0000256" key="1">
    <source>
        <dbReference type="SAM" id="MobiDB-lite"/>
    </source>
</evidence>
<organism evidence="3 4">
    <name type="scientific">Microcystis aeruginosa PCC 9443</name>
    <dbReference type="NCBI Taxonomy" id="1160281"/>
    <lineage>
        <taxon>Bacteria</taxon>
        <taxon>Bacillati</taxon>
        <taxon>Cyanobacteriota</taxon>
        <taxon>Cyanophyceae</taxon>
        <taxon>Oscillatoriophycideae</taxon>
        <taxon>Chroococcales</taxon>
        <taxon>Microcystaceae</taxon>
        <taxon>Microcystis</taxon>
    </lineage>
</organism>
<reference evidence="3 4" key="1">
    <citation type="submission" date="2012-04" db="EMBL/GenBank/DDBJ databases">
        <authorList>
            <person name="Genoscope - CEA"/>
        </authorList>
    </citation>
    <scope>NUCLEOTIDE SEQUENCE [LARGE SCALE GENOMIC DNA]</scope>
    <source>
        <strain evidence="3 4">9443</strain>
    </source>
</reference>
<keyword evidence="2" id="KW-1133">Transmembrane helix</keyword>
<proteinExistence type="predicted"/>